<name>A0A391NSW9_9EUKA</name>
<reference evidence="2 3" key="1">
    <citation type="journal article" date="2018" name="PLoS ONE">
        <title>The draft genome of Kipferlia bialata reveals reductive genome evolution in fornicate parasites.</title>
        <authorList>
            <person name="Tanifuji G."/>
            <person name="Takabayashi S."/>
            <person name="Kume K."/>
            <person name="Takagi M."/>
            <person name="Nakayama T."/>
            <person name="Kamikawa R."/>
            <person name="Inagaki Y."/>
            <person name="Hashimoto T."/>
        </authorList>
    </citation>
    <scope>NUCLEOTIDE SEQUENCE [LARGE SCALE GENOMIC DNA]</scope>
    <source>
        <strain evidence="2">NY0173</strain>
    </source>
</reference>
<dbReference type="AlphaFoldDB" id="A0A391NSW9"/>
<keyword evidence="3" id="KW-1185">Reference proteome</keyword>
<sequence length="109" mass="11498">MSDTPTLEKVPEAAVDAAVVAPTPEEPVPAAAPAAGEGEVTKKKKKKKNKKKAKKGGGAAAQTNPPTRRVTSLFPKGFPENEIQLVDPTSANYVAPPYPSLEEDAEYLE</sequence>
<evidence type="ECO:0000313" key="3">
    <source>
        <dbReference type="Proteomes" id="UP000265618"/>
    </source>
</evidence>
<dbReference type="Proteomes" id="UP000265618">
    <property type="component" value="Unassembled WGS sequence"/>
</dbReference>
<gene>
    <name evidence="2" type="ORF">KIPB_008170</name>
</gene>
<proteinExistence type="predicted"/>
<feature type="non-terminal residue" evidence="2">
    <location>
        <position position="1"/>
    </location>
</feature>
<comment type="caution">
    <text evidence="2">The sequence shown here is derived from an EMBL/GenBank/DDBJ whole genome shotgun (WGS) entry which is preliminary data.</text>
</comment>
<feature type="compositionally biased region" description="Basic residues" evidence="1">
    <location>
        <begin position="42"/>
        <end position="55"/>
    </location>
</feature>
<feature type="region of interest" description="Disordered" evidence="1">
    <location>
        <begin position="20"/>
        <end position="74"/>
    </location>
</feature>
<dbReference type="EMBL" id="BDIP01002463">
    <property type="protein sequence ID" value="GCA63156.1"/>
    <property type="molecule type" value="Genomic_DNA"/>
</dbReference>
<organism evidence="2 3">
    <name type="scientific">Kipferlia bialata</name>
    <dbReference type="NCBI Taxonomy" id="797122"/>
    <lineage>
        <taxon>Eukaryota</taxon>
        <taxon>Metamonada</taxon>
        <taxon>Carpediemonas-like organisms</taxon>
        <taxon>Kipferlia</taxon>
    </lineage>
</organism>
<evidence type="ECO:0000313" key="2">
    <source>
        <dbReference type="EMBL" id="GCA63156.1"/>
    </source>
</evidence>
<evidence type="ECO:0000256" key="1">
    <source>
        <dbReference type="SAM" id="MobiDB-lite"/>
    </source>
</evidence>
<feature type="compositionally biased region" description="Low complexity" evidence="1">
    <location>
        <begin position="20"/>
        <end position="38"/>
    </location>
</feature>
<feature type="region of interest" description="Disordered" evidence="1">
    <location>
        <begin position="89"/>
        <end position="109"/>
    </location>
</feature>
<accession>A0A391NSW9</accession>
<protein>
    <submittedName>
        <fullName evidence="2">Uncharacterized protein</fullName>
    </submittedName>
</protein>